<dbReference type="EMBL" id="CP101987">
    <property type="protein sequence ID" value="UUI71531.1"/>
    <property type="molecule type" value="Genomic_DNA"/>
</dbReference>
<name>A0ABY5KPZ1_9CELL</name>
<organism evidence="1 2">
    <name type="scientific">Cellulomonas xiejunii</name>
    <dbReference type="NCBI Taxonomy" id="2968083"/>
    <lineage>
        <taxon>Bacteria</taxon>
        <taxon>Bacillati</taxon>
        <taxon>Actinomycetota</taxon>
        <taxon>Actinomycetes</taxon>
        <taxon>Micrococcales</taxon>
        <taxon>Cellulomonadaceae</taxon>
        <taxon>Cellulomonas</taxon>
    </lineage>
</organism>
<proteinExistence type="predicted"/>
<accession>A0ABY5KPZ1</accession>
<evidence type="ECO:0000313" key="2">
    <source>
        <dbReference type="Proteomes" id="UP001316384"/>
    </source>
</evidence>
<keyword evidence="2" id="KW-1185">Reference proteome</keyword>
<sequence>MPGFVRLLQGVRVDLGVLERVADGAITGATEAELQRASDQVRDALGLVRVPVDTALALVPNPIVATGLDAAADYLENLAMAQLTPDGVVPELVGRRSGTEMSDYFTDVVRVYGEAGLWDQPRVRADSVVENHTAAHAQRYVATYKSTSTAMRVNVVEQGQEAIRVAAGTES</sequence>
<dbReference type="RefSeq" id="WP_256769349.1">
    <property type="nucleotide sequence ID" value="NZ_CP101987.1"/>
</dbReference>
<dbReference type="Proteomes" id="UP001316384">
    <property type="component" value="Chromosome"/>
</dbReference>
<evidence type="ECO:0000313" key="1">
    <source>
        <dbReference type="EMBL" id="UUI71531.1"/>
    </source>
</evidence>
<reference evidence="1 2" key="1">
    <citation type="submission" date="2022-07" db="EMBL/GenBank/DDBJ databases">
        <title>Novel species in genus cellulomonas.</title>
        <authorList>
            <person name="Ye L."/>
        </authorList>
    </citation>
    <scope>NUCLEOTIDE SEQUENCE [LARGE SCALE GENOMIC DNA]</scope>
    <source>
        <strain evidence="2">zg-B89</strain>
    </source>
</reference>
<protein>
    <submittedName>
        <fullName evidence="1">Uncharacterized protein</fullName>
    </submittedName>
</protein>
<gene>
    <name evidence="1" type="ORF">NP048_17340</name>
</gene>